<evidence type="ECO:0000313" key="6">
    <source>
        <dbReference type="Proteomes" id="UP000179076"/>
    </source>
</evidence>
<name>A0A1F6UVM5_9PROT</name>
<evidence type="ECO:0000313" key="5">
    <source>
        <dbReference type="EMBL" id="OGI61402.1"/>
    </source>
</evidence>
<dbReference type="SUPFAM" id="SSF53474">
    <property type="entry name" value="alpha/beta-Hydrolases"/>
    <property type="match status" value="1"/>
</dbReference>
<feature type="signal peptide" evidence="3">
    <location>
        <begin position="1"/>
        <end position="25"/>
    </location>
</feature>
<protein>
    <recommendedName>
        <fullName evidence="4">SbsA Ig-like domain-containing protein</fullName>
    </recommendedName>
</protein>
<accession>A0A1F6UVM5</accession>
<reference evidence="5 6" key="1">
    <citation type="journal article" date="2016" name="Nat. Commun.">
        <title>Thousands of microbial genomes shed light on interconnected biogeochemical processes in an aquifer system.</title>
        <authorList>
            <person name="Anantharaman K."/>
            <person name="Brown C.T."/>
            <person name="Hug L.A."/>
            <person name="Sharon I."/>
            <person name="Castelle C.J."/>
            <person name="Probst A.J."/>
            <person name="Thomas B.C."/>
            <person name="Singh A."/>
            <person name="Wilkins M.J."/>
            <person name="Karaoz U."/>
            <person name="Brodie E.L."/>
            <person name="Williams K.H."/>
            <person name="Hubbard S.S."/>
            <person name="Banfield J.F."/>
        </authorList>
    </citation>
    <scope>NUCLEOTIDE SEQUENCE [LARGE SCALE GENOMIC DNA]</scope>
</reference>
<dbReference type="Pfam" id="PF13205">
    <property type="entry name" value="Big_5"/>
    <property type="match status" value="1"/>
</dbReference>
<dbReference type="InterPro" id="IPR032812">
    <property type="entry name" value="SbsA_Ig"/>
</dbReference>
<feature type="domain" description="SbsA Ig-like" evidence="4">
    <location>
        <begin position="83"/>
        <end position="172"/>
    </location>
</feature>
<gene>
    <name evidence="5" type="ORF">A2W18_04835</name>
</gene>
<comment type="caution">
    <text evidence="5">The sequence shown here is derived from an EMBL/GenBank/DDBJ whole genome shotgun (WGS) entry which is preliminary data.</text>
</comment>
<dbReference type="InterPro" id="IPR029058">
    <property type="entry name" value="AB_hydrolase_fold"/>
</dbReference>
<sequence>MRTKARYAFITLVCALGLTPLGAFAGVQVLFDDNDPTQTIFPSNLFTNFDFTQATFRRVDLPKPDCAVQPVICQDIDVLNELDGFNPQPRISIPFSGPIDVSTVSSDTVFLVSLGSTIGHGSFGDKVGINQIVWDSATNTLHVESDEFLNQRTRYAVVVTSGVRDTEGKPVSGELFDQFRKHSKFNHKRWHFFDDLDDGMRHTARDHVVALSVFTTLSTTAIMEKIRKQVHKKKPAPATFDIGNGGATRAVFDVAAITSLTGQRQTAIAGGVPVLGASTATSLVPLQVPFAGVVSKLAFGKFSSPNYLGEAESIPTVGTLFANPQVQSTNDIYFDLFVPAGPKPAGGWPIAIFGHGFGSNKEAAPIVLASSLAKQGIALISINVVGHGQGPAGIFTVNTAGGPVVVPNGGRGIDQDGNGSITTTEGSNTAAPRTLLGSTDALRQTAIDLMQLTRVIGTGGIDVDGDGNSDFDPARIYYFGQSFGGIYGTMFLAIEPNVRVGVPNVAGGPTIEIIRLSPVFRGLFVQAVAARGLANAASPVFVVENMPLRNQPPVINGMAGAMNIQRFIDNSEWAGHVGNPVSYAPHLRKDPLWGVPAKTVLFQNAHGDTVVPNPTNTAIIRAGDLADRWTFYRNDIAFALNPATPKGPHTFLTNVFSTGLAPTVALAAQAQIATFFASDGATIIDPDGAGPLFEVPIVAPLPEVNNFIP</sequence>
<dbReference type="EMBL" id="MFSP01000198">
    <property type="protein sequence ID" value="OGI61402.1"/>
    <property type="molecule type" value="Genomic_DNA"/>
</dbReference>
<dbReference type="Proteomes" id="UP000179076">
    <property type="component" value="Unassembled WGS sequence"/>
</dbReference>
<feature type="chain" id="PRO_5009527060" description="SbsA Ig-like domain-containing protein" evidence="3">
    <location>
        <begin position="26"/>
        <end position="709"/>
    </location>
</feature>
<feature type="region of interest" description="Disordered" evidence="2">
    <location>
        <begin position="408"/>
        <end position="433"/>
    </location>
</feature>
<dbReference type="AlphaFoldDB" id="A0A1F6UVM5"/>
<organism evidence="5 6">
    <name type="scientific">Candidatus Muproteobacteria bacterium RBG_16_60_9</name>
    <dbReference type="NCBI Taxonomy" id="1817755"/>
    <lineage>
        <taxon>Bacteria</taxon>
        <taxon>Pseudomonadati</taxon>
        <taxon>Pseudomonadota</taxon>
        <taxon>Candidatus Muproteobacteria</taxon>
    </lineage>
</organism>
<keyword evidence="1 3" id="KW-0732">Signal</keyword>
<evidence type="ECO:0000256" key="1">
    <source>
        <dbReference type="ARBA" id="ARBA00022729"/>
    </source>
</evidence>
<proteinExistence type="predicted"/>
<dbReference type="Gene3D" id="3.40.50.1820">
    <property type="entry name" value="alpha/beta hydrolase"/>
    <property type="match status" value="1"/>
</dbReference>
<evidence type="ECO:0000256" key="2">
    <source>
        <dbReference type="SAM" id="MobiDB-lite"/>
    </source>
</evidence>
<evidence type="ECO:0000256" key="3">
    <source>
        <dbReference type="SAM" id="SignalP"/>
    </source>
</evidence>
<feature type="compositionally biased region" description="Polar residues" evidence="2">
    <location>
        <begin position="417"/>
        <end position="431"/>
    </location>
</feature>
<evidence type="ECO:0000259" key="4">
    <source>
        <dbReference type="Pfam" id="PF13205"/>
    </source>
</evidence>